<name>A0AC60QB47_IXOPE</name>
<accession>A0AC60QB47</accession>
<organism evidence="1 2">
    <name type="scientific">Ixodes persulcatus</name>
    <name type="common">Taiga tick</name>
    <dbReference type="NCBI Taxonomy" id="34615"/>
    <lineage>
        <taxon>Eukaryota</taxon>
        <taxon>Metazoa</taxon>
        <taxon>Ecdysozoa</taxon>
        <taxon>Arthropoda</taxon>
        <taxon>Chelicerata</taxon>
        <taxon>Arachnida</taxon>
        <taxon>Acari</taxon>
        <taxon>Parasitiformes</taxon>
        <taxon>Ixodida</taxon>
        <taxon>Ixodoidea</taxon>
        <taxon>Ixodidae</taxon>
        <taxon>Ixodinae</taxon>
        <taxon>Ixodes</taxon>
    </lineage>
</organism>
<gene>
    <name evidence="1" type="ORF">HPB47_022773</name>
</gene>
<proteinExistence type="predicted"/>
<reference evidence="1 2" key="1">
    <citation type="journal article" date="2020" name="Cell">
        <title>Large-Scale Comparative Analyses of Tick Genomes Elucidate Their Genetic Diversity and Vector Capacities.</title>
        <authorList>
            <consortium name="Tick Genome and Microbiome Consortium (TIGMIC)"/>
            <person name="Jia N."/>
            <person name="Wang J."/>
            <person name="Shi W."/>
            <person name="Du L."/>
            <person name="Sun Y."/>
            <person name="Zhan W."/>
            <person name="Jiang J.F."/>
            <person name="Wang Q."/>
            <person name="Zhang B."/>
            <person name="Ji P."/>
            <person name="Bell-Sakyi L."/>
            <person name="Cui X.M."/>
            <person name="Yuan T.T."/>
            <person name="Jiang B.G."/>
            <person name="Yang W.F."/>
            <person name="Lam T.T."/>
            <person name="Chang Q.C."/>
            <person name="Ding S.J."/>
            <person name="Wang X.J."/>
            <person name="Zhu J.G."/>
            <person name="Ruan X.D."/>
            <person name="Zhao L."/>
            <person name="Wei J.T."/>
            <person name="Ye R.Z."/>
            <person name="Que T.C."/>
            <person name="Du C.H."/>
            <person name="Zhou Y.H."/>
            <person name="Cheng J.X."/>
            <person name="Dai P.F."/>
            <person name="Guo W.B."/>
            <person name="Han X.H."/>
            <person name="Huang E.J."/>
            <person name="Li L.F."/>
            <person name="Wei W."/>
            <person name="Gao Y.C."/>
            <person name="Liu J.Z."/>
            <person name="Shao H.Z."/>
            <person name="Wang X."/>
            <person name="Wang C.C."/>
            <person name="Yang T.C."/>
            <person name="Huo Q.B."/>
            <person name="Li W."/>
            <person name="Chen H.Y."/>
            <person name="Chen S.E."/>
            <person name="Zhou L.G."/>
            <person name="Ni X.B."/>
            <person name="Tian J.H."/>
            <person name="Sheng Y."/>
            <person name="Liu T."/>
            <person name="Pan Y.S."/>
            <person name="Xia L.Y."/>
            <person name="Li J."/>
            <person name="Zhao F."/>
            <person name="Cao W.C."/>
        </authorList>
    </citation>
    <scope>NUCLEOTIDE SEQUENCE [LARGE SCALE GENOMIC DNA]</scope>
    <source>
        <strain evidence="1">Iper-2018</strain>
    </source>
</reference>
<evidence type="ECO:0000313" key="2">
    <source>
        <dbReference type="Proteomes" id="UP000805193"/>
    </source>
</evidence>
<dbReference type="EMBL" id="JABSTQ010009334">
    <property type="protein sequence ID" value="KAG0430344.1"/>
    <property type="molecule type" value="Genomic_DNA"/>
</dbReference>
<protein>
    <submittedName>
        <fullName evidence="1">Uncharacterized protein</fullName>
    </submittedName>
</protein>
<comment type="caution">
    <text evidence="1">The sequence shown here is derived from an EMBL/GenBank/DDBJ whole genome shotgun (WGS) entry which is preliminary data.</text>
</comment>
<evidence type="ECO:0000313" key="1">
    <source>
        <dbReference type="EMBL" id="KAG0430344.1"/>
    </source>
</evidence>
<sequence length="750" mass="81097">MAPDEIFSRNGTCGQRRPSSRPRTAPNPDGRRRDIIDDGRSRWIAVPSVPPRRRLLPRVPERERRCSVGQGRGSAGRRGQPFLRPPPLARPVEAGSRSPRSGNGLHGAPAMVTAGLRPCLRVGLLLVLGCAHIAAAAAEEHEADALVRESRAASHFKGLYDFLQQRDATVFCKYLRRAEVEDVLVSLQAFTIFAPNDMAFAALPASLLKKIESDKRFLRTFVLHHIAGDAVSSRSLKGELEITTLSGDNLLVKVYDNGRTISIAGGNILQGDTNFENVVLHIVDRVLYPFAESVLPQTIQSKYGYFYKLLQSAGLVQVLNSDLYTVFIPTQDAINSLPADTSKAILSDSTLLKRVLSHHIVPGLQFSGVFKDGATLTPLDGEVMRVTTQAGQIFIDGVPFVNYDEGATNGVIHLVNRVLMPKSVIEDCGCFASKDDVSLIGQKLTIQGPTLVGQQLPGITQQHVLLPGTVSTVSGLTTRVISPGGVVSLQQPFGIFSTGKVPLPGAPGFLGATPLVSGKPGLPAFGGRKPSPPTAPQASWFPDELEVLHPFRRRLKDSRLGCENQLINHQALAMLHTFPVKTSLDQEGNLVGQEVLVVHGDQADHSDQAAQVDLGDQVLQELPEPHVFQSAQGDQVLWACHVSLGVLALQEDQPLLDSHDSLVDQGDLLDQVVLADQEDQVDPAAPVVHVDQVGQVPQGQVDREDQVDQGDLALQADLSDLVDRADLEDQVDQVDQARLAPRVLHSAESL</sequence>
<dbReference type="Proteomes" id="UP000805193">
    <property type="component" value="Unassembled WGS sequence"/>
</dbReference>
<keyword evidence="2" id="KW-1185">Reference proteome</keyword>